<protein>
    <submittedName>
        <fullName evidence="2">PIN domain-containing protein</fullName>
    </submittedName>
</protein>
<evidence type="ECO:0000313" key="2">
    <source>
        <dbReference type="EMBL" id="SFQ01749.1"/>
    </source>
</evidence>
<name>A0A1I5V2M7_HYMAR</name>
<dbReference type="InterPro" id="IPR002716">
    <property type="entry name" value="PIN_dom"/>
</dbReference>
<evidence type="ECO:0000313" key="3">
    <source>
        <dbReference type="Proteomes" id="UP000199029"/>
    </source>
</evidence>
<dbReference type="Gene3D" id="3.40.50.1010">
    <property type="entry name" value="5'-nuclease"/>
    <property type="match status" value="1"/>
</dbReference>
<feature type="domain" description="PIN" evidence="1">
    <location>
        <begin position="3"/>
        <end position="116"/>
    </location>
</feature>
<accession>A0A1I5V2M7</accession>
<organism evidence="2 3">
    <name type="scientific">Hymenobacter arizonensis</name>
    <name type="common">Siccationidurans arizonensis</name>
    <dbReference type="NCBI Taxonomy" id="1227077"/>
    <lineage>
        <taxon>Bacteria</taxon>
        <taxon>Pseudomonadati</taxon>
        <taxon>Bacteroidota</taxon>
        <taxon>Cytophagia</taxon>
        <taxon>Cytophagales</taxon>
        <taxon>Hymenobacteraceae</taxon>
        <taxon>Hymenobacter</taxon>
    </lineage>
</organism>
<dbReference type="OrthoDB" id="1148871at2"/>
<proteinExistence type="predicted"/>
<dbReference type="STRING" id="1227077.SAMN04515668_1169"/>
<dbReference type="Proteomes" id="UP000199029">
    <property type="component" value="Unassembled WGS sequence"/>
</dbReference>
<gene>
    <name evidence="2" type="ORF">SAMN04515668_1169</name>
</gene>
<dbReference type="SUPFAM" id="SSF88723">
    <property type="entry name" value="PIN domain-like"/>
    <property type="match status" value="1"/>
</dbReference>
<dbReference type="RefSeq" id="WP_092669880.1">
    <property type="nucleotide sequence ID" value="NZ_FOXS01000001.1"/>
</dbReference>
<dbReference type="CDD" id="cd09854">
    <property type="entry name" value="PIN_VapC-like"/>
    <property type="match status" value="1"/>
</dbReference>
<reference evidence="3" key="1">
    <citation type="submission" date="2016-10" db="EMBL/GenBank/DDBJ databases">
        <authorList>
            <person name="Varghese N."/>
            <person name="Submissions S."/>
        </authorList>
    </citation>
    <scope>NUCLEOTIDE SEQUENCE [LARGE SCALE GENOMIC DNA]</scope>
    <source>
        <strain evidence="3">OR362-8,ATCC BAA-1266,JCM 13504</strain>
    </source>
</reference>
<dbReference type="Pfam" id="PF13470">
    <property type="entry name" value="PIN_3"/>
    <property type="match status" value="1"/>
</dbReference>
<keyword evidence="3" id="KW-1185">Reference proteome</keyword>
<dbReference type="EMBL" id="FOXS01000001">
    <property type="protein sequence ID" value="SFQ01749.1"/>
    <property type="molecule type" value="Genomic_DNA"/>
</dbReference>
<dbReference type="AlphaFoldDB" id="A0A1I5V2M7"/>
<dbReference type="InterPro" id="IPR029060">
    <property type="entry name" value="PIN-like_dom_sf"/>
</dbReference>
<sequence length="142" mass="15624">MKKYLLDTNVLIDYLARREPFGADAAELMQAGATGEARFYVASLSFANIEYIMRRQTSATQARQLLLRLEQLVEILPVDASVIRQALASNFGDFEDGIQHFVALAHPPITAIITRDPKGFRDSALPVFSVAQALTELDAPAS</sequence>
<evidence type="ECO:0000259" key="1">
    <source>
        <dbReference type="Pfam" id="PF13470"/>
    </source>
</evidence>